<dbReference type="PANTHER" id="PTHR33122:SF41">
    <property type="entry name" value="PVR3-LIKE PROTEIN"/>
    <property type="match status" value="1"/>
</dbReference>
<dbReference type="PANTHER" id="PTHR33122">
    <property type="entry name" value="LIPID BINDING PROTEIN-RELATED"/>
    <property type="match status" value="1"/>
</dbReference>
<keyword evidence="4" id="KW-1185">Reference proteome</keyword>
<dbReference type="SUPFAM" id="SSF47699">
    <property type="entry name" value="Bifunctional inhibitor/lipid-transfer protein/seed storage 2S albumin"/>
    <property type="match status" value="1"/>
</dbReference>
<dbReference type="AlphaFoldDB" id="A0A9R0THX9"/>
<dbReference type="Gene3D" id="1.10.110.10">
    <property type="entry name" value="Plant lipid-transfer and hydrophobic proteins"/>
    <property type="match status" value="1"/>
</dbReference>
<dbReference type="OMA" id="CFCELEN"/>
<dbReference type="InterPro" id="IPR039265">
    <property type="entry name" value="DIR1-like"/>
</dbReference>
<gene>
    <name evidence="3" type="ORF">TRITD_5Av1G035430</name>
</gene>
<dbReference type="EMBL" id="LT934119">
    <property type="protein sequence ID" value="VAI13608.1"/>
    <property type="molecule type" value="Genomic_DNA"/>
</dbReference>
<evidence type="ECO:0000259" key="2">
    <source>
        <dbReference type="SMART" id="SM00499"/>
    </source>
</evidence>
<evidence type="ECO:0000313" key="4">
    <source>
        <dbReference type="Proteomes" id="UP000324705"/>
    </source>
</evidence>
<protein>
    <recommendedName>
        <fullName evidence="2">Bifunctional inhibitor/plant lipid transfer protein/seed storage helical domain-containing protein</fullName>
    </recommendedName>
</protein>
<dbReference type="GO" id="GO:0005504">
    <property type="term" value="F:fatty acid binding"/>
    <property type="evidence" value="ECO:0007669"/>
    <property type="project" value="InterPro"/>
</dbReference>
<dbReference type="InterPro" id="IPR016140">
    <property type="entry name" value="Bifunc_inhib/LTP/seed_store"/>
</dbReference>
<proteinExistence type="predicted"/>
<dbReference type="InterPro" id="IPR036312">
    <property type="entry name" value="Bifun_inhib/LTP/seed_sf"/>
</dbReference>
<dbReference type="Pfam" id="PF14368">
    <property type="entry name" value="LTP_2"/>
    <property type="match status" value="1"/>
</dbReference>
<accession>A0A9R0THX9</accession>
<feature type="chain" id="PRO_5040244176" description="Bifunctional inhibitor/plant lipid transfer protein/seed storage helical domain-containing protein" evidence="1">
    <location>
        <begin position="32"/>
        <end position="109"/>
    </location>
</feature>
<sequence length="109" mass="11372">MPASMAKSQALAVALLLVLVVSLTAIKGVHGICGMSNDEFKLCQPAAAMENPTESPSAECCAALGKANLSCICRYKGIAGIWLRMYHIDADRAMALPGKCSLTVPSNCS</sequence>
<dbReference type="GO" id="GO:0009627">
    <property type="term" value="P:systemic acquired resistance"/>
    <property type="evidence" value="ECO:0007669"/>
    <property type="project" value="InterPro"/>
</dbReference>
<dbReference type="Gramene" id="TRITD5Av1G035430.1">
    <property type="protein sequence ID" value="TRITD5Av1G035430.1"/>
    <property type="gene ID" value="TRITD5Av1G035430"/>
</dbReference>
<feature type="signal peptide" evidence="1">
    <location>
        <begin position="1"/>
        <end position="31"/>
    </location>
</feature>
<name>A0A9R0THX9_TRITD</name>
<dbReference type="Proteomes" id="UP000324705">
    <property type="component" value="Chromosome 5A"/>
</dbReference>
<dbReference type="SMART" id="SM00499">
    <property type="entry name" value="AAI"/>
    <property type="match status" value="1"/>
</dbReference>
<dbReference type="CDD" id="cd04660">
    <property type="entry name" value="nsLTP_like"/>
    <property type="match status" value="1"/>
</dbReference>
<keyword evidence="1" id="KW-0732">Signal</keyword>
<organism evidence="3 4">
    <name type="scientific">Triticum turgidum subsp. durum</name>
    <name type="common">Durum wheat</name>
    <name type="synonym">Triticum durum</name>
    <dbReference type="NCBI Taxonomy" id="4567"/>
    <lineage>
        <taxon>Eukaryota</taxon>
        <taxon>Viridiplantae</taxon>
        <taxon>Streptophyta</taxon>
        <taxon>Embryophyta</taxon>
        <taxon>Tracheophyta</taxon>
        <taxon>Spermatophyta</taxon>
        <taxon>Magnoliopsida</taxon>
        <taxon>Liliopsida</taxon>
        <taxon>Poales</taxon>
        <taxon>Poaceae</taxon>
        <taxon>BOP clade</taxon>
        <taxon>Pooideae</taxon>
        <taxon>Triticodae</taxon>
        <taxon>Triticeae</taxon>
        <taxon>Triticinae</taxon>
        <taxon>Triticum</taxon>
    </lineage>
</organism>
<evidence type="ECO:0000256" key="1">
    <source>
        <dbReference type="SAM" id="SignalP"/>
    </source>
</evidence>
<evidence type="ECO:0000313" key="3">
    <source>
        <dbReference type="EMBL" id="VAI13608.1"/>
    </source>
</evidence>
<dbReference type="InterPro" id="IPR044741">
    <property type="entry name" value="NsLTP-like"/>
</dbReference>
<feature type="domain" description="Bifunctional inhibitor/plant lipid transfer protein/seed storage helical" evidence="2">
    <location>
        <begin position="33"/>
        <end position="108"/>
    </location>
</feature>
<reference evidence="3 4" key="1">
    <citation type="submission" date="2017-09" db="EMBL/GenBank/DDBJ databases">
        <authorList>
            <consortium name="International Durum Wheat Genome Sequencing Consortium (IDWGSC)"/>
            <person name="Milanesi L."/>
        </authorList>
    </citation>
    <scope>NUCLEOTIDE SEQUENCE [LARGE SCALE GENOMIC DNA]</scope>
    <source>
        <strain evidence="4">cv. Svevo</strain>
    </source>
</reference>